<organism evidence="1 2">
    <name type="scientific">Mangrovibacillus cuniculi</name>
    <dbReference type="NCBI Taxonomy" id="2593652"/>
    <lineage>
        <taxon>Bacteria</taxon>
        <taxon>Bacillati</taxon>
        <taxon>Bacillota</taxon>
        <taxon>Bacilli</taxon>
        <taxon>Bacillales</taxon>
        <taxon>Bacillaceae</taxon>
        <taxon>Mangrovibacillus</taxon>
    </lineage>
</organism>
<dbReference type="Pfam" id="PF26344">
    <property type="entry name" value="YuzC"/>
    <property type="match status" value="1"/>
</dbReference>
<name>A0A7S8CCF0_9BACI</name>
<dbReference type="InterPro" id="IPR058870">
    <property type="entry name" value="YuzC"/>
</dbReference>
<sequence length="113" mass="13177">MNYRSRYYYRPFPRQMFPPVSVDRFQQSANESLSMCVQLEQLCRKIANDASFAKQVKDAAQQSQQKEVERLISTVITFPKDVRFTPDGLVIEMETKKEASQPPLGRNSISLRW</sequence>
<dbReference type="KEGG" id="mcui:G8O30_10520"/>
<evidence type="ECO:0000313" key="2">
    <source>
        <dbReference type="Proteomes" id="UP000593626"/>
    </source>
</evidence>
<protein>
    <submittedName>
        <fullName evidence="1">Uncharacterized protein</fullName>
    </submittedName>
</protein>
<reference evidence="1 2" key="1">
    <citation type="submission" date="2019-07" db="EMBL/GenBank/DDBJ databases">
        <title>Genome sequence of 2 isolates from Red Sea Mangroves.</title>
        <authorList>
            <person name="Sefrji F."/>
            <person name="Michoud G."/>
            <person name="Merlino G."/>
            <person name="Daffonchio D."/>
        </authorList>
    </citation>
    <scope>NUCLEOTIDE SEQUENCE [LARGE SCALE GENOMIC DNA]</scope>
    <source>
        <strain evidence="1 2">R1DC41</strain>
    </source>
</reference>
<dbReference type="Proteomes" id="UP000593626">
    <property type="component" value="Chromosome"/>
</dbReference>
<gene>
    <name evidence="1" type="ORF">G8O30_10520</name>
</gene>
<keyword evidence="2" id="KW-1185">Reference proteome</keyword>
<proteinExistence type="predicted"/>
<accession>A0A7S8CCF0</accession>
<dbReference type="AlphaFoldDB" id="A0A7S8CCF0"/>
<dbReference type="RefSeq" id="WP_239672023.1">
    <property type="nucleotide sequence ID" value="NZ_CP049742.1"/>
</dbReference>
<dbReference type="EMBL" id="CP049742">
    <property type="protein sequence ID" value="QPC47352.1"/>
    <property type="molecule type" value="Genomic_DNA"/>
</dbReference>
<evidence type="ECO:0000313" key="1">
    <source>
        <dbReference type="EMBL" id="QPC47352.1"/>
    </source>
</evidence>